<keyword evidence="2" id="KW-1185">Reference proteome</keyword>
<evidence type="ECO:0000313" key="2">
    <source>
        <dbReference type="Proteomes" id="UP000571554"/>
    </source>
</evidence>
<dbReference type="EMBL" id="JACHBW010000011">
    <property type="protein sequence ID" value="MBB6104220.1"/>
    <property type="molecule type" value="Genomic_DNA"/>
</dbReference>
<evidence type="ECO:0000313" key="1">
    <source>
        <dbReference type="EMBL" id="MBB6104220.1"/>
    </source>
</evidence>
<reference evidence="1 2" key="1">
    <citation type="submission" date="2020-08" db="EMBL/GenBank/DDBJ databases">
        <title>Above-ground endophytic microbial communities from plants in different locations in the United States.</title>
        <authorList>
            <person name="Frank C."/>
        </authorList>
    </citation>
    <scope>NUCLEOTIDE SEQUENCE [LARGE SCALE GENOMIC DNA]</scope>
    <source>
        <strain evidence="1 2">WP4_2_2</strain>
    </source>
</reference>
<name>A0A7W9WSG7_9BURK</name>
<dbReference type="Proteomes" id="UP000571554">
    <property type="component" value="Unassembled WGS sequence"/>
</dbReference>
<comment type="caution">
    <text evidence="1">The sequence shown here is derived from an EMBL/GenBank/DDBJ whole genome shotgun (WGS) entry which is preliminary data.</text>
</comment>
<accession>A0A7W9WSG7</accession>
<dbReference type="RefSeq" id="WP_183726258.1">
    <property type="nucleotide sequence ID" value="NZ_JACHBW010000011.1"/>
</dbReference>
<dbReference type="AlphaFoldDB" id="A0A7W9WSG7"/>
<sequence>MKLQSNTSQTPGFRTNQAERQQAGLLAGQADEIGAGAQACEVQHQVRIDDVIVQVVRSGRTFDCCFAVSVYDAANRTIRVQRTYTPSQGEAWLVGAARDGKGRLLLRFMQGSYDPEAVLLRVDYRRFSIPLLRPRLRLVRMDPASLDPALAWSLHGAAR</sequence>
<protein>
    <submittedName>
        <fullName evidence="1">Uncharacterized protein</fullName>
    </submittedName>
</protein>
<proteinExistence type="predicted"/>
<organism evidence="1 2">
    <name type="scientific">Paraburkholderia bannensis</name>
    <dbReference type="NCBI Taxonomy" id="765414"/>
    <lineage>
        <taxon>Bacteria</taxon>
        <taxon>Pseudomonadati</taxon>
        <taxon>Pseudomonadota</taxon>
        <taxon>Betaproteobacteria</taxon>
        <taxon>Burkholderiales</taxon>
        <taxon>Burkholderiaceae</taxon>
        <taxon>Paraburkholderia</taxon>
    </lineage>
</organism>
<gene>
    <name evidence="1" type="ORF">F4827_004079</name>
</gene>